<accession>A0A9P9BUX4</accession>
<keyword evidence="3" id="KW-1185">Reference proteome</keyword>
<gene>
    <name evidence="2" type="ORF">B0I36DRAFT_315453</name>
</gene>
<evidence type="ECO:0000313" key="3">
    <source>
        <dbReference type="Proteomes" id="UP000756346"/>
    </source>
</evidence>
<evidence type="ECO:0000259" key="1">
    <source>
        <dbReference type="PROSITE" id="PS51910"/>
    </source>
</evidence>
<dbReference type="PROSITE" id="PS51910">
    <property type="entry name" value="GH18_2"/>
    <property type="match status" value="1"/>
</dbReference>
<dbReference type="InterPro" id="IPR001223">
    <property type="entry name" value="Glyco_hydro18_cat"/>
</dbReference>
<keyword evidence="2" id="KW-0378">Hydrolase</keyword>
<dbReference type="GeneID" id="70182431"/>
<comment type="caution">
    <text evidence="2">The sequence shown here is derived from an EMBL/GenBank/DDBJ whole genome shotgun (WGS) entry which is preliminary data.</text>
</comment>
<dbReference type="GO" id="GO:0004568">
    <property type="term" value="F:chitinase activity"/>
    <property type="evidence" value="ECO:0007669"/>
    <property type="project" value="TreeGrafter"/>
</dbReference>
<dbReference type="Proteomes" id="UP000756346">
    <property type="component" value="Unassembled WGS sequence"/>
</dbReference>
<organism evidence="2 3">
    <name type="scientific">Microdochium trichocladiopsis</name>
    <dbReference type="NCBI Taxonomy" id="1682393"/>
    <lineage>
        <taxon>Eukaryota</taxon>
        <taxon>Fungi</taxon>
        <taxon>Dikarya</taxon>
        <taxon>Ascomycota</taxon>
        <taxon>Pezizomycotina</taxon>
        <taxon>Sordariomycetes</taxon>
        <taxon>Xylariomycetidae</taxon>
        <taxon>Xylariales</taxon>
        <taxon>Microdochiaceae</taxon>
        <taxon>Microdochium</taxon>
    </lineage>
</organism>
<dbReference type="Pfam" id="PF00704">
    <property type="entry name" value="Glyco_hydro_18"/>
    <property type="match status" value="1"/>
</dbReference>
<proteinExistence type="predicted"/>
<dbReference type="AlphaFoldDB" id="A0A9P9BUX4"/>
<reference evidence="2" key="1">
    <citation type="journal article" date="2021" name="Nat. Commun.">
        <title>Genetic determinants of endophytism in the Arabidopsis root mycobiome.</title>
        <authorList>
            <person name="Mesny F."/>
            <person name="Miyauchi S."/>
            <person name="Thiergart T."/>
            <person name="Pickel B."/>
            <person name="Atanasova L."/>
            <person name="Karlsson M."/>
            <person name="Huettel B."/>
            <person name="Barry K.W."/>
            <person name="Haridas S."/>
            <person name="Chen C."/>
            <person name="Bauer D."/>
            <person name="Andreopoulos W."/>
            <person name="Pangilinan J."/>
            <person name="LaButti K."/>
            <person name="Riley R."/>
            <person name="Lipzen A."/>
            <person name="Clum A."/>
            <person name="Drula E."/>
            <person name="Henrissat B."/>
            <person name="Kohler A."/>
            <person name="Grigoriev I.V."/>
            <person name="Martin F.M."/>
            <person name="Hacquard S."/>
        </authorList>
    </citation>
    <scope>NUCLEOTIDE SEQUENCE</scope>
    <source>
        <strain evidence="2">MPI-CAGE-CH-0230</strain>
    </source>
</reference>
<name>A0A9P9BUX4_9PEZI</name>
<dbReference type="RefSeq" id="XP_046017202.1">
    <property type="nucleotide sequence ID" value="XM_046152885.1"/>
</dbReference>
<dbReference type="SUPFAM" id="SSF51445">
    <property type="entry name" value="(Trans)glycosidases"/>
    <property type="match status" value="1"/>
</dbReference>
<sequence length="364" mass="40082">MTSIVYLAHHHSSIMWHCGVFGALPFLAPLACTTQALDHRVVVYYQTTHYNSSATSDVSLLPLVKDQAHVAATHVLISAIHIVDEDGGIRLNDHAPDNEIFDHVWSDAAHLQAAGVTVMAMVGGAAPGSWDRLDGDDAQFEHYYKPLHDFIGNYNIEGLDLDVEQSMSLDGIIRLIDRLKKDFGDDFVISLAPVGSALTKGGGNLSGFDYFELEAQRGDKIAFYNAQFYFGWGDPSSAADYEDIIDDGFRADKVVMGLLTNPANGNGYVSLDKQAPVLEELVSENPTFGGVAGWEYFNSLPGGDKAPEEWATWMGEHITPTQLDASGHPQAREISPIESVHRAMRKSYRQVRGFGKRMYRNYIA</sequence>
<dbReference type="InterPro" id="IPR050542">
    <property type="entry name" value="Glycosyl_Hydrlase18_Chitinase"/>
</dbReference>
<dbReference type="InterPro" id="IPR017853">
    <property type="entry name" value="GH"/>
</dbReference>
<dbReference type="OrthoDB" id="3012298at2759"/>
<protein>
    <submittedName>
        <fullName evidence="2">Glycoside hydrolase superfamily</fullName>
    </submittedName>
</protein>
<feature type="domain" description="GH18" evidence="1">
    <location>
        <begin position="39"/>
        <end position="313"/>
    </location>
</feature>
<dbReference type="GO" id="GO:0005576">
    <property type="term" value="C:extracellular region"/>
    <property type="evidence" value="ECO:0007669"/>
    <property type="project" value="TreeGrafter"/>
</dbReference>
<dbReference type="PANTHER" id="PTHR45708">
    <property type="entry name" value="ENDOCHITINASE"/>
    <property type="match status" value="1"/>
</dbReference>
<evidence type="ECO:0000313" key="2">
    <source>
        <dbReference type="EMBL" id="KAH7038081.1"/>
    </source>
</evidence>
<dbReference type="Gene3D" id="3.20.20.80">
    <property type="entry name" value="Glycosidases"/>
    <property type="match status" value="1"/>
</dbReference>
<dbReference type="GO" id="GO:0005975">
    <property type="term" value="P:carbohydrate metabolic process"/>
    <property type="evidence" value="ECO:0007669"/>
    <property type="project" value="InterPro"/>
</dbReference>
<dbReference type="EMBL" id="JAGTJQ010000002">
    <property type="protein sequence ID" value="KAH7038081.1"/>
    <property type="molecule type" value="Genomic_DNA"/>
</dbReference>
<dbReference type="PANTHER" id="PTHR45708:SF60">
    <property type="entry name" value="III CHITINASE, PUTATIVE (AFU_ORTHOLOGUE AFUA_5G03850)-RELATED"/>
    <property type="match status" value="1"/>
</dbReference>